<evidence type="ECO:0000313" key="2">
    <source>
        <dbReference type="EMBL" id="MBW6409065.1"/>
    </source>
</evidence>
<protein>
    <submittedName>
        <fullName evidence="2">Uncharacterized protein</fullName>
    </submittedName>
</protein>
<dbReference type="EMBL" id="JAHXPT010000002">
    <property type="protein sequence ID" value="MBW6409065.1"/>
    <property type="molecule type" value="Genomic_DNA"/>
</dbReference>
<keyword evidence="1" id="KW-0812">Transmembrane</keyword>
<feature type="transmembrane region" description="Helical" evidence="1">
    <location>
        <begin position="6"/>
        <end position="24"/>
    </location>
</feature>
<dbReference type="RefSeq" id="WP_219778123.1">
    <property type="nucleotide sequence ID" value="NZ_JAHXPT010000002.1"/>
</dbReference>
<dbReference type="Proteomes" id="UP001519921">
    <property type="component" value="Unassembled WGS sequence"/>
</dbReference>
<sequence>MKILIWGVYIILVILFVLGSIYLSRKLINKFKMNRWVIAFAAPLILIIPKIFFENINPIIWAMLVFIFMVLCVLFFELNNGIYKEKQIKKALLIEKLDKTHSKK</sequence>
<name>A0ABS7ANL5_9CLOT</name>
<reference evidence="2 3" key="1">
    <citation type="submission" date="2021-07" db="EMBL/GenBank/DDBJ databases">
        <title>Clostridium weizhouense sp. nov., an anaerobic bacterium isolated from activated sludge of Petroleum wastewater.</title>
        <authorList>
            <person name="Li Q."/>
        </authorList>
    </citation>
    <scope>NUCLEOTIDE SEQUENCE [LARGE SCALE GENOMIC DNA]</scope>
    <source>
        <strain evidence="2 3">YB-6</strain>
    </source>
</reference>
<keyword evidence="3" id="KW-1185">Reference proteome</keyword>
<gene>
    <name evidence="2" type="ORF">KYD98_03095</name>
</gene>
<proteinExistence type="predicted"/>
<feature type="transmembrane region" description="Helical" evidence="1">
    <location>
        <begin position="36"/>
        <end position="53"/>
    </location>
</feature>
<evidence type="ECO:0000256" key="1">
    <source>
        <dbReference type="SAM" id="Phobius"/>
    </source>
</evidence>
<evidence type="ECO:0000313" key="3">
    <source>
        <dbReference type="Proteomes" id="UP001519921"/>
    </source>
</evidence>
<feature type="transmembrane region" description="Helical" evidence="1">
    <location>
        <begin position="59"/>
        <end position="78"/>
    </location>
</feature>
<keyword evidence="1" id="KW-1133">Transmembrane helix</keyword>
<comment type="caution">
    <text evidence="2">The sequence shown here is derived from an EMBL/GenBank/DDBJ whole genome shotgun (WGS) entry which is preliminary data.</text>
</comment>
<accession>A0ABS7ANL5</accession>
<keyword evidence="1" id="KW-0472">Membrane</keyword>
<organism evidence="2 3">
    <name type="scientific">Clostridium weizhouense</name>
    <dbReference type="NCBI Taxonomy" id="2859781"/>
    <lineage>
        <taxon>Bacteria</taxon>
        <taxon>Bacillati</taxon>
        <taxon>Bacillota</taxon>
        <taxon>Clostridia</taxon>
        <taxon>Eubacteriales</taxon>
        <taxon>Clostridiaceae</taxon>
        <taxon>Clostridium</taxon>
    </lineage>
</organism>